<gene>
    <name evidence="8" type="primary">acoC</name>
    <name evidence="8" type="ORF">BN1095_240019</name>
    <name evidence="7" type="ORF">BN1096_80018</name>
    <name evidence="6" type="ORF">BN1097_70019</name>
</gene>
<dbReference type="PANTHER" id="PTHR43178:SF5">
    <property type="entry name" value="LIPOAMIDE ACYLTRANSFERASE COMPONENT OF BRANCHED-CHAIN ALPHA-KETO ACID DEHYDROGENASE COMPLEX, MITOCHONDRIAL"/>
    <property type="match status" value="1"/>
</dbReference>
<protein>
    <submittedName>
        <fullName evidence="8">Acetoin dehydrogenase E2 component (Dihydrolipoamide acetyltransferase)</fullName>
        <ecNumber evidence="8">2.3.1.12</ecNumber>
    </submittedName>
</protein>
<dbReference type="InterPro" id="IPR004167">
    <property type="entry name" value="PSBD"/>
</dbReference>
<comment type="cofactor">
    <cofactor evidence="1">
        <name>(R)-lipoate</name>
        <dbReference type="ChEBI" id="CHEBI:83088"/>
    </cofactor>
</comment>
<dbReference type="KEGG" id="pdf:CD630DERM_00380"/>
<evidence type="ECO:0000256" key="1">
    <source>
        <dbReference type="ARBA" id="ARBA00001938"/>
    </source>
</evidence>
<dbReference type="SUPFAM" id="SSF47005">
    <property type="entry name" value="Peripheral subunit-binding domain of 2-oxo acid dehydrogenase complex"/>
    <property type="match status" value="2"/>
</dbReference>
<evidence type="ECO:0000313" key="6">
    <source>
        <dbReference type="EMBL" id="CDS88933.1"/>
    </source>
</evidence>
<evidence type="ECO:0000256" key="2">
    <source>
        <dbReference type="ARBA" id="ARBA00007317"/>
    </source>
</evidence>
<evidence type="ECO:0000313" key="8">
    <source>
        <dbReference type="EMBL" id="CDT02327.1"/>
    </source>
</evidence>
<evidence type="ECO:0000313" key="7">
    <source>
        <dbReference type="EMBL" id="CDS90297.1"/>
    </source>
</evidence>
<dbReference type="GO" id="GO:0005737">
    <property type="term" value="C:cytoplasm"/>
    <property type="evidence" value="ECO:0007669"/>
    <property type="project" value="TreeGrafter"/>
</dbReference>
<evidence type="ECO:0000256" key="4">
    <source>
        <dbReference type="ARBA" id="ARBA00023315"/>
    </source>
</evidence>
<proteinExistence type="inferred from homology"/>
<name>A0A031WDI8_CLODI</name>
<evidence type="ECO:0000256" key="3">
    <source>
        <dbReference type="ARBA" id="ARBA00022679"/>
    </source>
</evidence>
<dbReference type="GO" id="GO:0031405">
    <property type="term" value="F:lipoic acid binding"/>
    <property type="evidence" value="ECO:0007669"/>
    <property type="project" value="TreeGrafter"/>
</dbReference>
<dbReference type="EMBL" id="LK932409">
    <property type="protein sequence ID" value="CDS88933.1"/>
    <property type="molecule type" value="Genomic_DNA"/>
</dbReference>
<keyword evidence="4 8" id="KW-0012">Acyltransferase</keyword>
<comment type="similarity">
    <text evidence="2">Belongs to the 2-oxoacid dehydrogenase family.</text>
</comment>
<dbReference type="EMBL" id="LK932535">
    <property type="protein sequence ID" value="CDS90297.1"/>
    <property type="molecule type" value="Genomic_DNA"/>
</dbReference>
<dbReference type="Pfam" id="PF02817">
    <property type="entry name" value="E3_binding"/>
    <property type="match status" value="2"/>
</dbReference>
<dbReference type="PROSITE" id="PS51826">
    <property type="entry name" value="PSBD"/>
    <property type="match status" value="2"/>
</dbReference>
<dbReference type="InterPro" id="IPR036625">
    <property type="entry name" value="E3-bd_dom_sf"/>
</dbReference>
<keyword evidence="3 8" id="KW-0808">Transferase</keyword>
<organism evidence="8">
    <name type="scientific">Clostridioides difficile</name>
    <name type="common">Peptoclostridium difficile</name>
    <dbReference type="NCBI Taxonomy" id="1496"/>
    <lineage>
        <taxon>Bacteria</taxon>
        <taxon>Bacillati</taxon>
        <taxon>Bacillota</taxon>
        <taxon>Clostridia</taxon>
        <taxon>Peptostreptococcales</taxon>
        <taxon>Peptostreptococcaceae</taxon>
        <taxon>Clostridioides</taxon>
    </lineage>
</organism>
<dbReference type="SUPFAM" id="SSF52777">
    <property type="entry name" value="CoA-dependent acyltransferases"/>
    <property type="match status" value="1"/>
</dbReference>
<dbReference type="EC" id="2.3.1.12" evidence="8"/>
<dbReference type="InterPro" id="IPR001078">
    <property type="entry name" value="2-oxoacid_DH_actylTfrase"/>
</dbReference>
<dbReference type="GO" id="GO:0004742">
    <property type="term" value="F:dihydrolipoyllysine-residue acetyltransferase activity"/>
    <property type="evidence" value="ECO:0007669"/>
    <property type="project" value="UniProtKB-EC"/>
</dbReference>
<dbReference type="EMBL" id="LK932894">
    <property type="protein sequence ID" value="CDT02327.1"/>
    <property type="molecule type" value="Genomic_DNA"/>
</dbReference>
<feature type="domain" description="Peripheral subunit-binding (PSBD)" evidence="5">
    <location>
        <begin position="50"/>
        <end position="87"/>
    </location>
</feature>
<sequence length="348" mass="38215">MVANKIKATPAARSQARKDNIKLDRLIGSGENGRIHLVDVLNYLKDNKANTTPLARRIAEDLNIDLETIVGTGYNGKIRKCDVEKLTAKETIVSTNTSKSSEKKELKIENENSSMFNTVEGIFEKPNPMRATVAKRMSESYFSAPVFTFNIEVDATELKVLRAKLIDTVKESTGVKLTMTDLIVMAVSKILPNHQALNSAWTDEGIFRYKDVNIAIAVGLDEGLYVPVVKNANKKSLKEIAKESKELAEKVKTGKLMPADQEGNTFTISNVGMYGITTFTPIINMPSSAILGVGATQDKFVPVNGEAKIKPIMNLSLTSDHRVIDGTVAAKFLKDLKELLENPLSMLV</sequence>
<dbReference type="Gene3D" id="4.10.320.10">
    <property type="entry name" value="E3-binding domain"/>
    <property type="match status" value="2"/>
</dbReference>
<dbReference type="InterPro" id="IPR023213">
    <property type="entry name" value="CAT-like_dom_sf"/>
</dbReference>
<dbReference type="PANTHER" id="PTHR43178">
    <property type="entry name" value="DIHYDROLIPOAMIDE ACETYLTRANSFERASE COMPONENT OF PYRUVATE DEHYDROGENASE COMPLEX"/>
    <property type="match status" value="1"/>
</dbReference>
<reference evidence="8" key="1">
    <citation type="submission" date="2014-07" db="EMBL/GenBank/DDBJ databases">
        <authorList>
            <person name="Monot Marc"/>
        </authorList>
    </citation>
    <scope>NUCLEOTIDE SEQUENCE</scope>
    <source>
        <strain evidence="8">7032989</strain>
        <strain evidence="6">7032994</strain>
    </source>
</reference>
<dbReference type="AlphaFoldDB" id="A0A031WDI8"/>
<dbReference type="InterPro" id="IPR050743">
    <property type="entry name" value="2-oxoacid_DH_E2_comp"/>
</dbReference>
<evidence type="ECO:0000259" key="5">
    <source>
        <dbReference type="PROSITE" id="PS51826"/>
    </source>
</evidence>
<accession>A0A031WDI8</accession>
<dbReference type="RefSeq" id="WP_004453963.1">
    <property type="nucleotide sequence ID" value="NZ_BBYB01000150.1"/>
</dbReference>
<dbReference type="GeneID" id="66352534"/>
<dbReference type="Gene3D" id="3.30.559.10">
    <property type="entry name" value="Chloramphenicol acetyltransferase-like domain"/>
    <property type="match status" value="1"/>
</dbReference>
<feature type="domain" description="Peripheral subunit-binding (PSBD)" evidence="5">
    <location>
        <begin position="7"/>
        <end position="44"/>
    </location>
</feature>
<dbReference type="Pfam" id="PF00198">
    <property type="entry name" value="2-oxoacid_dh"/>
    <property type="match status" value="1"/>
</dbReference>